<keyword evidence="2" id="KW-0378">Hydrolase</keyword>
<keyword evidence="3" id="KW-0479">Metal-binding</keyword>
<keyword evidence="5" id="KW-1185">Reference proteome</keyword>
<evidence type="ECO:0000256" key="2">
    <source>
        <dbReference type="ARBA" id="ARBA00022801"/>
    </source>
</evidence>
<proteinExistence type="inferred from homology"/>
<dbReference type="GO" id="GO:0016787">
    <property type="term" value="F:hydrolase activity"/>
    <property type="evidence" value="ECO:0007669"/>
    <property type="project" value="UniProtKB-KW"/>
</dbReference>
<keyword evidence="3" id="KW-0460">Magnesium</keyword>
<dbReference type="SUPFAM" id="SSF101478">
    <property type="entry name" value="ADP-ribosylglycohydrolase"/>
    <property type="match status" value="1"/>
</dbReference>
<sequence length="456" mass="49806">MSTVALPTDWQTAPMPNEKVELDYQRAFSAQEFEQIRQGFIPMEMEDKWFIYCDNNTLNFHRSWTGHHIFQVTLVVQPDNSCTTTRLTINRNQQQYKQDNNNYDIATVDFLINRLLLGKEVPFTFPESMPETAKAIYQHSMVGYATTASAYNTPPSKIAALSVEQRLLGCLVGGAIGDAWGSSYEGQSNVSSVQLEQIRGITDDTQLTLATCEAILASKSVSPQTIAARMLAWYNNRKLTGLGASTLKALRDLQVGAHWGLSGRSGEYAAGNGAAMRIAPLAFFTDPHTDQTLIRDICCITHKNDEAYAGCLAVLHAIDAIRKDIWFPDLTLSGLIVSVIPDTAVRDNIVKLYENPALSIARAAQLVGCSGHVIESVPFAIFAAGKIKEKSAEEIYTEIILCGGDTDTNASIAGNIMGAFIGLQGFSPAILAAFEKIKESTYILQTGKELAGFVKG</sequence>
<dbReference type="InterPro" id="IPR005502">
    <property type="entry name" value="Ribosyl_crysJ1"/>
</dbReference>
<comment type="similarity">
    <text evidence="1">Belongs to the ADP-ribosylglycohydrolase family.</text>
</comment>
<gene>
    <name evidence="4" type="ORF">GCM10011379_25830</name>
</gene>
<dbReference type="EMBL" id="BMIB01000003">
    <property type="protein sequence ID" value="GGH68992.1"/>
    <property type="molecule type" value="Genomic_DNA"/>
</dbReference>
<dbReference type="RefSeq" id="WP_188952838.1">
    <property type="nucleotide sequence ID" value="NZ_BMIB01000003.1"/>
</dbReference>
<reference evidence="4" key="1">
    <citation type="journal article" date="2014" name="Int. J. Syst. Evol. Microbiol.">
        <title>Complete genome sequence of Corynebacterium casei LMG S-19264T (=DSM 44701T), isolated from a smear-ripened cheese.</title>
        <authorList>
            <consortium name="US DOE Joint Genome Institute (JGI-PGF)"/>
            <person name="Walter F."/>
            <person name="Albersmeier A."/>
            <person name="Kalinowski J."/>
            <person name="Ruckert C."/>
        </authorList>
    </citation>
    <scope>NUCLEOTIDE SEQUENCE</scope>
    <source>
        <strain evidence="4">CGMCC 1.15290</strain>
    </source>
</reference>
<protein>
    <recommendedName>
        <fullName evidence="6">ADP-ribosylglycohydrolase</fullName>
    </recommendedName>
</protein>
<feature type="binding site" evidence="3">
    <location>
        <position position="408"/>
    </location>
    <ligand>
        <name>Mg(2+)</name>
        <dbReference type="ChEBI" id="CHEBI:18420"/>
        <label>1</label>
    </ligand>
</feature>
<evidence type="ECO:0000313" key="4">
    <source>
        <dbReference type="EMBL" id="GGH68992.1"/>
    </source>
</evidence>
<dbReference type="Gene3D" id="1.10.4080.10">
    <property type="entry name" value="ADP-ribosylation/Crystallin J1"/>
    <property type="match status" value="1"/>
</dbReference>
<feature type="binding site" evidence="3">
    <location>
        <position position="407"/>
    </location>
    <ligand>
        <name>Mg(2+)</name>
        <dbReference type="ChEBI" id="CHEBI:18420"/>
        <label>1</label>
    </ligand>
</feature>
<dbReference type="PANTHER" id="PTHR16222">
    <property type="entry name" value="ADP-RIBOSYLGLYCOHYDROLASE"/>
    <property type="match status" value="1"/>
</dbReference>
<dbReference type="PANTHER" id="PTHR16222:SF24">
    <property type="entry name" value="ADP-RIBOSYLHYDROLASE ARH3"/>
    <property type="match status" value="1"/>
</dbReference>
<feature type="binding site" evidence="3">
    <location>
        <position position="203"/>
    </location>
    <ligand>
        <name>Mg(2+)</name>
        <dbReference type="ChEBI" id="CHEBI:18420"/>
        <label>1</label>
    </ligand>
</feature>
<name>A0A917IZW8_9BACT</name>
<organism evidence="4 5">
    <name type="scientific">Filimonas zeae</name>
    <dbReference type="NCBI Taxonomy" id="1737353"/>
    <lineage>
        <taxon>Bacteria</taxon>
        <taxon>Pseudomonadati</taxon>
        <taxon>Bacteroidota</taxon>
        <taxon>Chitinophagia</taxon>
        <taxon>Chitinophagales</taxon>
        <taxon>Chitinophagaceae</taxon>
        <taxon>Filimonas</taxon>
    </lineage>
</organism>
<feature type="binding site" evidence="3">
    <location>
        <position position="202"/>
    </location>
    <ligand>
        <name>Mg(2+)</name>
        <dbReference type="ChEBI" id="CHEBI:18420"/>
        <label>1</label>
    </ligand>
</feature>
<dbReference type="InterPro" id="IPR036705">
    <property type="entry name" value="Ribosyl_crysJ1_sf"/>
</dbReference>
<feature type="binding site" evidence="3">
    <location>
        <position position="204"/>
    </location>
    <ligand>
        <name>Mg(2+)</name>
        <dbReference type="ChEBI" id="CHEBI:18420"/>
        <label>1</label>
    </ligand>
</feature>
<comment type="cofactor">
    <cofactor evidence="3">
        <name>Mg(2+)</name>
        <dbReference type="ChEBI" id="CHEBI:18420"/>
    </cofactor>
    <text evidence="3">Binds 2 magnesium ions per subunit.</text>
</comment>
<dbReference type="InterPro" id="IPR050792">
    <property type="entry name" value="ADP-ribosylglycohydrolase"/>
</dbReference>
<evidence type="ECO:0000256" key="1">
    <source>
        <dbReference type="ARBA" id="ARBA00010702"/>
    </source>
</evidence>
<dbReference type="Pfam" id="PF03747">
    <property type="entry name" value="ADP_ribosyl_GH"/>
    <property type="match status" value="1"/>
</dbReference>
<evidence type="ECO:0000313" key="5">
    <source>
        <dbReference type="Proteomes" id="UP000627292"/>
    </source>
</evidence>
<comment type="caution">
    <text evidence="4">The sequence shown here is derived from an EMBL/GenBank/DDBJ whole genome shotgun (WGS) entry which is preliminary data.</text>
</comment>
<evidence type="ECO:0000256" key="3">
    <source>
        <dbReference type="PIRSR" id="PIRSR605502-1"/>
    </source>
</evidence>
<accession>A0A917IZW8</accession>
<dbReference type="AlphaFoldDB" id="A0A917IZW8"/>
<feature type="binding site" evidence="3">
    <location>
        <position position="405"/>
    </location>
    <ligand>
        <name>Mg(2+)</name>
        <dbReference type="ChEBI" id="CHEBI:18420"/>
        <label>1</label>
    </ligand>
</feature>
<dbReference type="Proteomes" id="UP000627292">
    <property type="component" value="Unassembled WGS sequence"/>
</dbReference>
<evidence type="ECO:0008006" key="6">
    <source>
        <dbReference type="Google" id="ProtNLM"/>
    </source>
</evidence>
<dbReference type="GO" id="GO:0046872">
    <property type="term" value="F:metal ion binding"/>
    <property type="evidence" value="ECO:0007669"/>
    <property type="project" value="UniProtKB-KW"/>
</dbReference>
<reference evidence="4" key="2">
    <citation type="submission" date="2020-09" db="EMBL/GenBank/DDBJ databases">
        <authorList>
            <person name="Sun Q."/>
            <person name="Zhou Y."/>
        </authorList>
    </citation>
    <scope>NUCLEOTIDE SEQUENCE</scope>
    <source>
        <strain evidence="4">CGMCC 1.15290</strain>
    </source>
</reference>